<accession>A0A0V1N3Q5</accession>
<name>A0A0V1N3Q5_9BILA</name>
<proteinExistence type="predicted"/>
<dbReference type="EMBL" id="JYDO01000011">
    <property type="protein sequence ID" value="KRZ78619.1"/>
    <property type="molecule type" value="Genomic_DNA"/>
</dbReference>
<protein>
    <submittedName>
        <fullName evidence="1">Uncharacterized protein</fullName>
    </submittedName>
</protein>
<gene>
    <name evidence="1" type="ORF">T10_10636</name>
</gene>
<dbReference type="AlphaFoldDB" id="A0A0V1N3Q5"/>
<dbReference type="Proteomes" id="UP000054843">
    <property type="component" value="Unassembled WGS sequence"/>
</dbReference>
<organism evidence="1 2">
    <name type="scientific">Trichinella papuae</name>
    <dbReference type="NCBI Taxonomy" id="268474"/>
    <lineage>
        <taxon>Eukaryota</taxon>
        <taxon>Metazoa</taxon>
        <taxon>Ecdysozoa</taxon>
        <taxon>Nematoda</taxon>
        <taxon>Enoplea</taxon>
        <taxon>Dorylaimia</taxon>
        <taxon>Trichinellida</taxon>
        <taxon>Trichinellidae</taxon>
        <taxon>Trichinella</taxon>
    </lineage>
</organism>
<comment type="caution">
    <text evidence="1">The sequence shown here is derived from an EMBL/GenBank/DDBJ whole genome shotgun (WGS) entry which is preliminary data.</text>
</comment>
<evidence type="ECO:0000313" key="2">
    <source>
        <dbReference type="Proteomes" id="UP000054843"/>
    </source>
</evidence>
<sequence>MYSHPESRDACCSVTLNSQKKERAAVIMMSSSSCSLLAAKKKYFVELDLLCSVMFTPKEKEINDELNNYYSIQMYSFTPSNHIERSESQLIVCLFHSYW</sequence>
<reference evidence="1 2" key="1">
    <citation type="submission" date="2015-01" db="EMBL/GenBank/DDBJ databases">
        <title>Evolution of Trichinella species and genotypes.</title>
        <authorList>
            <person name="Korhonen P.K."/>
            <person name="Edoardo P."/>
            <person name="Giuseppe L.R."/>
            <person name="Gasser R.B."/>
        </authorList>
    </citation>
    <scope>NUCLEOTIDE SEQUENCE [LARGE SCALE GENOMIC DNA]</scope>
    <source>
        <strain evidence="1">ISS1980</strain>
    </source>
</reference>
<evidence type="ECO:0000313" key="1">
    <source>
        <dbReference type="EMBL" id="KRZ78619.1"/>
    </source>
</evidence>
<keyword evidence="2" id="KW-1185">Reference proteome</keyword>